<dbReference type="OrthoDB" id="4279at2"/>
<dbReference type="Proteomes" id="UP000056905">
    <property type="component" value="Chromosome"/>
</dbReference>
<evidence type="ECO:0000256" key="8">
    <source>
        <dbReference type="ARBA" id="ARBA00048968"/>
    </source>
</evidence>
<dbReference type="EMBL" id="CP013002">
    <property type="protein sequence ID" value="ALL12201.1"/>
    <property type="molecule type" value="Genomic_DNA"/>
</dbReference>
<reference evidence="11 12" key="1">
    <citation type="submission" date="2015-10" db="EMBL/GenBank/DDBJ databases">
        <title>Conservation of the essential genome among Caulobacter and Brevundimonas species.</title>
        <authorList>
            <person name="Scott D."/>
            <person name="Ely B."/>
        </authorList>
    </citation>
    <scope>NUCLEOTIDE SEQUENCE [LARGE SCALE GENOMIC DNA]</scope>
    <source>
        <strain evidence="11 12">CB4</strain>
    </source>
</reference>
<dbReference type="PANTHER" id="PTHR30616">
    <property type="entry name" value="UNCHARACTERIZED PROTEIN YFIH"/>
    <property type="match status" value="1"/>
</dbReference>
<evidence type="ECO:0000256" key="6">
    <source>
        <dbReference type="ARBA" id="ARBA00022833"/>
    </source>
</evidence>
<keyword evidence="4" id="KW-0479">Metal-binding</keyword>
<dbReference type="GO" id="GO:0016787">
    <property type="term" value="F:hydrolase activity"/>
    <property type="evidence" value="ECO:0007669"/>
    <property type="project" value="UniProtKB-KW"/>
</dbReference>
<evidence type="ECO:0000256" key="9">
    <source>
        <dbReference type="ARBA" id="ARBA00049893"/>
    </source>
</evidence>
<dbReference type="GO" id="GO:0005507">
    <property type="term" value="F:copper ion binding"/>
    <property type="evidence" value="ECO:0007669"/>
    <property type="project" value="TreeGrafter"/>
</dbReference>
<dbReference type="eggNOG" id="COG1496">
    <property type="taxonomic scope" value="Bacteria"/>
</dbReference>
<accession>A0A0P0NWX8</accession>
<keyword evidence="5" id="KW-0378">Hydrolase</keyword>
<evidence type="ECO:0000313" key="11">
    <source>
        <dbReference type="EMBL" id="ALL12201.1"/>
    </source>
</evidence>
<comment type="similarity">
    <text evidence="2 10">Belongs to the purine nucleoside phosphorylase YfiH/LACC1 family.</text>
</comment>
<organism evidence="11 12">
    <name type="scientific">Caulobacter henricii</name>
    <dbReference type="NCBI Taxonomy" id="69395"/>
    <lineage>
        <taxon>Bacteria</taxon>
        <taxon>Pseudomonadati</taxon>
        <taxon>Pseudomonadota</taxon>
        <taxon>Alphaproteobacteria</taxon>
        <taxon>Caulobacterales</taxon>
        <taxon>Caulobacteraceae</taxon>
        <taxon>Caulobacter</taxon>
    </lineage>
</organism>
<protein>
    <recommendedName>
        <fullName evidence="10">Purine nucleoside phosphorylase</fullName>
    </recommendedName>
</protein>
<dbReference type="STRING" id="69395.AQ619_01825"/>
<gene>
    <name evidence="11" type="ORF">AQ619_01825</name>
</gene>
<evidence type="ECO:0000256" key="4">
    <source>
        <dbReference type="ARBA" id="ARBA00022723"/>
    </source>
</evidence>
<dbReference type="InterPro" id="IPR003730">
    <property type="entry name" value="Cu_polyphenol_OxRdtase"/>
</dbReference>
<dbReference type="InterPro" id="IPR038371">
    <property type="entry name" value="Cu_polyphenol_OxRdtase_sf"/>
</dbReference>
<dbReference type="AlphaFoldDB" id="A0A0P0NWX8"/>
<keyword evidence="3" id="KW-0808">Transferase</keyword>
<dbReference type="Pfam" id="PF02578">
    <property type="entry name" value="Cu-oxidase_4"/>
    <property type="match status" value="1"/>
</dbReference>
<dbReference type="SUPFAM" id="SSF64438">
    <property type="entry name" value="CNF1/YfiH-like putative cysteine hydrolases"/>
    <property type="match status" value="1"/>
</dbReference>
<keyword evidence="6" id="KW-0862">Zinc</keyword>
<dbReference type="PANTHER" id="PTHR30616:SF2">
    <property type="entry name" value="PURINE NUCLEOSIDE PHOSPHORYLASE LACC1"/>
    <property type="match status" value="1"/>
</dbReference>
<keyword evidence="12" id="KW-1185">Reference proteome</keyword>
<evidence type="ECO:0000256" key="3">
    <source>
        <dbReference type="ARBA" id="ARBA00022679"/>
    </source>
</evidence>
<evidence type="ECO:0000256" key="10">
    <source>
        <dbReference type="RuleBase" id="RU361274"/>
    </source>
</evidence>
<dbReference type="RefSeq" id="WP_062143452.1">
    <property type="nucleotide sequence ID" value="NZ_CP013002.1"/>
</dbReference>
<dbReference type="CDD" id="cd16833">
    <property type="entry name" value="YfiH"/>
    <property type="match status" value="1"/>
</dbReference>
<dbReference type="Gene3D" id="3.60.140.10">
    <property type="entry name" value="CNF1/YfiH-like putative cysteine hydrolases"/>
    <property type="match status" value="1"/>
</dbReference>
<comment type="catalytic activity">
    <reaction evidence="7">
        <text>adenosine + H2O + H(+) = inosine + NH4(+)</text>
        <dbReference type="Rhea" id="RHEA:24408"/>
        <dbReference type="ChEBI" id="CHEBI:15377"/>
        <dbReference type="ChEBI" id="CHEBI:15378"/>
        <dbReference type="ChEBI" id="CHEBI:16335"/>
        <dbReference type="ChEBI" id="CHEBI:17596"/>
        <dbReference type="ChEBI" id="CHEBI:28938"/>
        <dbReference type="EC" id="3.5.4.4"/>
    </reaction>
    <physiologicalReaction direction="left-to-right" evidence="7">
        <dbReference type="Rhea" id="RHEA:24409"/>
    </physiologicalReaction>
</comment>
<evidence type="ECO:0000256" key="7">
    <source>
        <dbReference type="ARBA" id="ARBA00047989"/>
    </source>
</evidence>
<comment type="catalytic activity">
    <reaction evidence="8">
        <text>adenosine + phosphate = alpha-D-ribose 1-phosphate + adenine</text>
        <dbReference type="Rhea" id="RHEA:27642"/>
        <dbReference type="ChEBI" id="CHEBI:16335"/>
        <dbReference type="ChEBI" id="CHEBI:16708"/>
        <dbReference type="ChEBI" id="CHEBI:43474"/>
        <dbReference type="ChEBI" id="CHEBI:57720"/>
        <dbReference type="EC" id="2.4.2.1"/>
    </reaction>
    <physiologicalReaction direction="left-to-right" evidence="8">
        <dbReference type="Rhea" id="RHEA:27643"/>
    </physiologicalReaction>
</comment>
<comment type="catalytic activity">
    <reaction evidence="9">
        <text>S-methyl-5'-thioadenosine + phosphate = 5-(methylsulfanyl)-alpha-D-ribose 1-phosphate + adenine</text>
        <dbReference type="Rhea" id="RHEA:11852"/>
        <dbReference type="ChEBI" id="CHEBI:16708"/>
        <dbReference type="ChEBI" id="CHEBI:17509"/>
        <dbReference type="ChEBI" id="CHEBI:43474"/>
        <dbReference type="ChEBI" id="CHEBI:58533"/>
        <dbReference type="EC" id="2.4.2.28"/>
    </reaction>
    <physiologicalReaction direction="left-to-right" evidence="9">
        <dbReference type="Rhea" id="RHEA:11853"/>
    </physiologicalReaction>
</comment>
<dbReference type="InterPro" id="IPR011324">
    <property type="entry name" value="Cytotoxic_necrot_fac-like_cat"/>
</dbReference>
<dbReference type="GO" id="GO:0017061">
    <property type="term" value="F:S-methyl-5-thioadenosine phosphorylase activity"/>
    <property type="evidence" value="ECO:0007669"/>
    <property type="project" value="UniProtKB-EC"/>
</dbReference>
<evidence type="ECO:0000256" key="5">
    <source>
        <dbReference type="ARBA" id="ARBA00022801"/>
    </source>
</evidence>
<proteinExistence type="inferred from homology"/>
<sequence>MTKIDLPTIQSPLLAAIPGVRHAFFTRQGGVSTGIYDSLNVGRGSQDDPADVIENRARAARWFGVAPEDLNTCYQIHSTIAIVADGSWGDVRPEGDAVVTRTPGVVCGALSADCAPVLIVDPVARIVAAAHAGWRGALDGVVQAAVDRMVVLGGEPERMVAAVGPCIGPDSYEVGVDFLHRFEADCPGSGHFFLPGVSDDKRMFDLPAFVLDRLRTAGIEQREWVGRDTRAEEALFFSNRRAFLSGEGDYGRLLSAIALEA</sequence>
<dbReference type="KEGG" id="chq:AQ619_01825"/>
<evidence type="ECO:0000256" key="1">
    <source>
        <dbReference type="ARBA" id="ARBA00000553"/>
    </source>
</evidence>
<dbReference type="NCBIfam" id="TIGR00726">
    <property type="entry name" value="peptidoglycan editing factor PgeF"/>
    <property type="match status" value="1"/>
</dbReference>
<evidence type="ECO:0000256" key="2">
    <source>
        <dbReference type="ARBA" id="ARBA00007353"/>
    </source>
</evidence>
<evidence type="ECO:0000313" key="12">
    <source>
        <dbReference type="Proteomes" id="UP000056905"/>
    </source>
</evidence>
<comment type="catalytic activity">
    <reaction evidence="1">
        <text>inosine + phosphate = alpha-D-ribose 1-phosphate + hypoxanthine</text>
        <dbReference type="Rhea" id="RHEA:27646"/>
        <dbReference type="ChEBI" id="CHEBI:17368"/>
        <dbReference type="ChEBI" id="CHEBI:17596"/>
        <dbReference type="ChEBI" id="CHEBI:43474"/>
        <dbReference type="ChEBI" id="CHEBI:57720"/>
        <dbReference type="EC" id="2.4.2.1"/>
    </reaction>
    <physiologicalReaction direction="left-to-right" evidence="1">
        <dbReference type="Rhea" id="RHEA:27647"/>
    </physiologicalReaction>
</comment>
<name>A0A0P0NWX8_9CAUL</name>